<dbReference type="EnsemblPlants" id="TraesCS7B02G428700.1">
    <property type="protein sequence ID" value="TraesCS7B02G428700.1"/>
    <property type="gene ID" value="TraesCS7B02G428700"/>
</dbReference>
<dbReference type="Gramene" id="TraesCS7B03G1157700.1">
    <property type="protein sequence ID" value="TraesCS7B03G1157700.1.CDS"/>
    <property type="gene ID" value="TraesCS7B03G1157700"/>
</dbReference>
<sequence length="206" mass="22638">MENLRKWRRVLNCQKMRQYMAVYSVVFSAHHKVQMIQQKEAGCYSYGTCQRLSGKKDDTTANLTQGDGEIPSSFRQTVKKERQESVFDGVERMLCKLGAQSGDSGLPKLQLEKSLTKIESTISGACKVLEQLNLPGANNDKGRRAVATNSRRAVTTAGPPTLVIGRDQDRDNIIAMLHEKEDKCQANVTSGVCYSVIGIHGMAGAG</sequence>
<reference evidence="1" key="2">
    <citation type="submission" date="2018-10" db="UniProtKB">
        <authorList>
            <consortium name="EnsemblPlants"/>
        </authorList>
    </citation>
    <scope>IDENTIFICATION</scope>
</reference>
<accession>A0A3B6STY5</accession>
<evidence type="ECO:0000313" key="1">
    <source>
        <dbReference type="EnsemblPlants" id="TraesCS7B02G428700.1"/>
    </source>
</evidence>
<protein>
    <recommendedName>
        <fullName evidence="3">NB-ARC domain-containing protein</fullName>
    </recommendedName>
</protein>
<dbReference type="AlphaFoldDB" id="A0A3B6STY5"/>
<evidence type="ECO:0000313" key="2">
    <source>
        <dbReference type="Proteomes" id="UP000019116"/>
    </source>
</evidence>
<dbReference type="Gramene" id="TraesCS7B02G428700.1">
    <property type="protein sequence ID" value="TraesCS7B02G428700.1"/>
    <property type="gene ID" value="TraesCS7B02G428700"/>
</dbReference>
<keyword evidence="2" id="KW-1185">Reference proteome</keyword>
<name>A0A3B6STY5_WHEAT</name>
<evidence type="ECO:0008006" key="3">
    <source>
        <dbReference type="Google" id="ProtNLM"/>
    </source>
</evidence>
<dbReference type="OrthoDB" id="1936883at2759"/>
<dbReference type="Gramene" id="TraesNOR7B03G04294050.1">
    <property type="protein sequence ID" value="TraesNOR7B03G04294050.1"/>
    <property type="gene ID" value="TraesNOR7B03G04294050"/>
</dbReference>
<proteinExistence type="predicted"/>
<reference evidence="1" key="1">
    <citation type="submission" date="2018-08" db="EMBL/GenBank/DDBJ databases">
        <authorList>
            <person name="Rossello M."/>
        </authorList>
    </citation>
    <scope>NUCLEOTIDE SEQUENCE [LARGE SCALE GENOMIC DNA]</scope>
    <source>
        <strain evidence="1">cv. Chinese Spring</strain>
    </source>
</reference>
<dbReference type="Proteomes" id="UP000019116">
    <property type="component" value="Chromosome 7B"/>
</dbReference>
<organism evidence="1">
    <name type="scientific">Triticum aestivum</name>
    <name type="common">Wheat</name>
    <dbReference type="NCBI Taxonomy" id="4565"/>
    <lineage>
        <taxon>Eukaryota</taxon>
        <taxon>Viridiplantae</taxon>
        <taxon>Streptophyta</taxon>
        <taxon>Embryophyta</taxon>
        <taxon>Tracheophyta</taxon>
        <taxon>Spermatophyta</taxon>
        <taxon>Magnoliopsida</taxon>
        <taxon>Liliopsida</taxon>
        <taxon>Poales</taxon>
        <taxon>Poaceae</taxon>
        <taxon>BOP clade</taxon>
        <taxon>Pooideae</taxon>
        <taxon>Triticodae</taxon>
        <taxon>Triticeae</taxon>
        <taxon>Triticinae</taxon>
        <taxon>Triticum</taxon>
    </lineage>
</organism>